<reference evidence="2 3" key="2">
    <citation type="submission" date="2018-12" db="EMBL/GenBank/DDBJ databases">
        <title>Rhizobacter gummiphilus sp. nov., a rubber-degrading bacterium isolated from the soil of a botanical garden in Japan.</title>
        <authorList>
            <person name="Shunsuke S.S."/>
        </authorList>
    </citation>
    <scope>NUCLEOTIDE SEQUENCE [LARGE SCALE GENOMIC DNA]</scope>
    <source>
        <strain evidence="2 3">S-16</strain>
    </source>
</reference>
<dbReference type="Proteomes" id="UP000267464">
    <property type="component" value="Unassembled WGS sequence"/>
</dbReference>
<dbReference type="RefSeq" id="WP_124543088.1">
    <property type="nucleotide sequence ID" value="NZ_QUSW01000008.1"/>
</dbReference>
<dbReference type="Pfam" id="PF10604">
    <property type="entry name" value="Polyketide_cyc2"/>
    <property type="match status" value="1"/>
</dbReference>
<feature type="signal peptide" evidence="1">
    <location>
        <begin position="1"/>
        <end position="20"/>
    </location>
</feature>
<dbReference type="CDD" id="cd07818">
    <property type="entry name" value="SRPBCC_1"/>
    <property type="match status" value="1"/>
</dbReference>
<evidence type="ECO:0000313" key="3">
    <source>
        <dbReference type="Proteomes" id="UP000267464"/>
    </source>
</evidence>
<keyword evidence="3" id="KW-1185">Reference proteome</keyword>
<evidence type="ECO:0000313" key="2">
    <source>
        <dbReference type="EMBL" id="RQP22237.1"/>
    </source>
</evidence>
<proteinExistence type="predicted"/>
<dbReference type="Gene3D" id="3.30.530.20">
    <property type="match status" value="1"/>
</dbReference>
<gene>
    <name evidence="2" type="ORF">DZC73_24930</name>
</gene>
<dbReference type="InterPro" id="IPR023393">
    <property type="entry name" value="START-like_dom_sf"/>
</dbReference>
<dbReference type="AlphaFoldDB" id="A0A3N7HJK3"/>
<keyword evidence="1" id="KW-0732">Signal</keyword>
<dbReference type="EMBL" id="QUSW01000008">
    <property type="protein sequence ID" value="RQP22237.1"/>
    <property type="molecule type" value="Genomic_DNA"/>
</dbReference>
<reference evidence="2 3" key="1">
    <citation type="submission" date="2018-08" db="EMBL/GenBank/DDBJ databases">
        <authorList>
            <person name="Khan S.A."/>
            <person name="Jeon C.O."/>
            <person name="Chun B.H."/>
            <person name="Jeong S.E."/>
        </authorList>
    </citation>
    <scope>NUCLEOTIDE SEQUENCE [LARGE SCALE GENOMIC DNA]</scope>
    <source>
        <strain evidence="2 3">S-16</strain>
    </source>
</reference>
<accession>A0A3N7HJK3</accession>
<dbReference type="OrthoDB" id="9807923at2"/>
<organism evidence="2 3">
    <name type="scientific">Piscinibacter terrae</name>
    <dbReference type="NCBI Taxonomy" id="2496871"/>
    <lineage>
        <taxon>Bacteria</taxon>
        <taxon>Pseudomonadati</taxon>
        <taxon>Pseudomonadota</taxon>
        <taxon>Betaproteobacteria</taxon>
        <taxon>Burkholderiales</taxon>
        <taxon>Sphaerotilaceae</taxon>
        <taxon>Piscinibacter</taxon>
    </lineage>
</organism>
<dbReference type="SUPFAM" id="SSF55961">
    <property type="entry name" value="Bet v1-like"/>
    <property type="match status" value="1"/>
</dbReference>
<feature type="chain" id="PRO_5018144307" evidence="1">
    <location>
        <begin position="21"/>
        <end position="176"/>
    </location>
</feature>
<comment type="caution">
    <text evidence="2">The sequence shown here is derived from an EMBL/GenBank/DDBJ whole genome shotgun (WGS) entry which is preliminary data.</text>
</comment>
<protein>
    <submittedName>
        <fullName evidence="2">Polyketide cyclase</fullName>
    </submittedName>
</protein>
<evidence type="ECO:0000256" key="1">
    <source>
        <dbReference type="SAM" id="SignalP"/>
    </source>
</evidence>
<name>A0A3N7HJK3_9BURK</name>
<sequence>MLKSTAIVLVLALVVLLAYAATRPDVFRVQRTATIKAPAERIHPLIDNLRQFNTWNPYNRKDPNMKGLYQGPEAGPGAHYAFEGNKDVGKGSIEIVDVQLPSKVTMKLDMIEPFEGHNTVEFTLAPRGDTTEVTWAMHGPAPYMAKLMGIFFDMDKRVGRDFEAGLANLKAEVERV</sequence>
<dbReference type="InterPro" id="IPR019587">
    <property type="entry name" value="Polyketide_cyclase/dehydratase"/>
</dbReference>